<comment type="caution">
    <text evidence="9">The sequence shown here is derived from an EMBL/GenBank/DDBJ whole genome shotgun (WGS) entry which is preliminary data.</text>
</comment>
<keyword evidence="5 6" id="KW-0067">ATP-binding</keyword>
<evidence type="ECO:0000313" key="10">
    <source>
        <dbReference type="Proteomes" id="UP000708148"/>
    </source>
</evidence>
<dbReference type="OrthoDB" id="158357at2759"/>
<evidence type="ECO:0000256" key="5">
    <source>
        <dbReference type="ARBA" id="ARBA00022840"/>
    </source>
</evidence>
<dbReference type="InterPro" id="IPR008271">
    <property type="entry name" value="Ser/Thr_kinase_AS"/>
</dbReference>
<evidence type="ECO:0000256" key="1">
    <source>
        <dbReference type="ARBA" id="ARBA00022527"/>
    </source>
</evidence>
<evidence type="ECO:0000313" key="9">
    <source>
        <dbReference type="EMBL" id="CAD7703486.1"/>
    </source>
</evidence>
<keyword evidence="4" id="KW-0418">Kinase</keyword>
<dbReference type="InterPro" id="IPR001245">
    <property type="entry name" value="Ser-Thr/Tyr_kinase_cat_dom"/>
</dbReference>
<dbReference type="GO" id="GO:0046854">
    <property type="term" value="P:phosphatidylinositol phosphate biosynthetic process"/>
    <property type="evidence" value="ECO:0007669"/>
    <property type="project" value="TreeGrafter"/>
</dbReference>
<dbReference type="Pfam" id="PF00118">
    <property type="entry name" value="Cpn60_TCP1"/>
    <property type="match status" value="1"/>
</dbReference>
<feature type="compositionally biased region" description="Basic and acidic residues" evidence="7">
    <location>
        <begin position="1472"/>
        <end position="1504"/>
    </location>
</feature>
<evidence type="ECO:0000256" key="6">
    <source>
        <dbReference type="PROSITE-ProRule" id="PRU10141"/>
    </source>
</evidence>
<dbReference type="GO" id="GO:0005524">
    <property type="term" value="F:ATP binding"/>
    <property type="evidence" value="ECO:0007669"/>
    <property type="project" value="UniProtKB-UniRule"/>
</dbReference>
<gene>
    <name evidence="9" type="ORF">OSTQU699_LOCUS8843</name>
</gene>
<feature type="domain" description="Protein kinase" evidence="8">
    <location>
        <begin position="174"/>
        <end position="445"/>
    </location>
</feature>
<evidence type="ECO:0000256" key="4">
    <source>
        <dbReference type="ARBA" id="ARBA00022777"/>
    </source>
</evidence>
<feature type="binding site" evidence="6">
    <location>
        <position position="202"/>
    </location>
    <ligand>
        <name>ATP</name>
        <dbReference type="ChEBI" id="CHEBI:30616"/>
    </ligand>
</feature>
<dbReference type="InterPro" id="IPR002423">
    <property type="entry name" value="Cpn60/GroEL/TCP-1"/>
</dbReference>
<feature type="region of interest" description="Disordered" evidence="7">
    <location>
        <begin position="1456"/>
        <end position="1535"/>
    </location>
</feature>
<dbReference type="InterPro" id="IPR000719">
    <property type="entry name" value="Prot_kinase_dom"/>
</dbReference>
<dbReference type="Gene3D" id="3.50.7.10">
    <property type="entry name" value="GroEL"/>
    <property type="match status" value="1"/>
</dbReference>
<dbReference type="PANTHER" id="PTHR45748:SF7">
    <property type="entry name" value="1-PHOSPHATIDYLINOSITOL 3-PHOSPHATE 5-KINASE-RELATED"/>
    <property type="match status" value="1"/>
</dbReference>
<evidence type="ECO:0000256" key="7">
    <source>
        <dbReference type="SAM" id="MobiDB-lite"/>
    </source>
</evidence>
<dbReference type="InterPro" id="IPR027409">
    <property type="entry name" value="GroEL-like_apical_dom_sf"/>
</dbReference>
<dbReference type="SUPFAM" id="SSF56112">
    <property type="entry name" value="Protein kinase-like (PK-like)"/>
    <property type="match status" value="2"/>
</dbReference>
<name>A0A8S1J732_9CHLO</name>
<dbReference type="FunFam" id="3.50.7.10:FF:000007">
    <property type="entry name" value="1-phosphatidylinositol 3-phosphate 5-kinase isoform X1"/>
    <property type="match status" value="1"/>
</dbReference>
<accession>A0A8S1J732</accession>
<dbReference type="PROSITE" id="PS50011">
    <property type="entry name" value="PROTEIN_KINASE_DOM"/>
    <property type="match status" value="2"/>
</dbReference>
<protein>
    <recommendedName>
        <fullName evidence="8">Protein kinase domain-containing protein</fullName>
    </recommendedName>
</protein>
<dbReference type="Proteomes" id="UP000708148">
    <property type="component" value="Unassembled WGS sequence"/>
</dbReference>
<feature type="compositionally biased region" description="Polar residues" evidence="7">
    <location>
        <begin position="1513"/>
        <end position="1522"/>
    </location>
</feature>
<evidence type="ECO:0000256" key="3">
    <source>
        <dbReference type="ARBA" id="ARBA00022741"/>
    </source>
</evidence>
<evidence type="ECO:0000259" key="8">
    <source>
        <dbReference type="PROSITE" id="PS50011"/>
    </source>
</evidence>
<dbReference type="EMBL" id="CAJHUC010002259">
    <property type="protein sequence ID" value="CAD7703486.1"/>
    <property type="molecule type" value="Genomic_DNA"/>
</dbReference>
<reference evidence="9" key="1">
    <citation type="submission" date="2020-12" db="EMBL/GenBank/DDBJ databases">
        <authorList>
            <person name="Iha C."/>
        </authorList>
    </citation>
    <scope>NUCLEOTIDE SEQUENCE</scope>
</reference>
<dbReference type="GO" id="GO:0004674">
    <property type="term" value="F:protein serine/threonine kinase activity"/>
    <property type="evidence" value="ECO:0007669"/>
    <property type="project" value="UniProtKB-KW"/>
</dbReference>
<dbReference type="Pfam" id="PF00069">
    <property type="entry name" value="Pkinase"/>
    <property type="match status" value="1"/>
</dbReference>
<keyword evidence="3 6" id="KW-0547">Nucleotide-binding</keyword>
<dbReference type="SMART" id="SM00220">
    <property type="entry name" value="S_TKc"/>
    <property type="match status" value="1"/>
</dbReference>
<dbReference type="Pfam" id="PF07714">
    <property type="entry name" value="PK_Tyr_Ser-Thr"/>
    <property type="match status" value="1"/>
</dbReference>
<dbReference type="PANTHER" id="PTHR45748">
    <property type="entry name" value="1-PHOSPHATIDYLINOSITOL 3-PHOSPHATE 5-KINASE-RELATED"/>
    <property type="match status" value="1"/>
</dbReference>
<evidence type="ECO:0000256" key="2">
    <source>
        <dbReference type="ARBA" id="ARBA00022679"/>
    </source>
</evidence>
<dbReference type="InterPro" id="IPR011009">
    <property type="entry name" value="Kinase-like_dom_sf"/>
</dbReference>
<keyword evidence="1" id="KW-0723">Serine/threonine-protein kinase</keyword>
<dbReference type="GO" id="GO:0010008">
    <property type="term" value="C:endosome membrane"/>
    <property type="evidence" value="ECO:0007669"/>
    <property type="project" value="TreeGrafter"/>
</dbReference>
<dbReference type="SUPFAM" id="SSF52029">
    <property type="entry name" value="GroEL apical domain-like"/>
    <property type="match status" value="1"/>
</dbReference>
<sequence>MEEKEQSAGGQATQAKHRMQTLQYNHRMMDFLKLQLDRVKGLQKPPCAQRDDWESFDRAVKTGHRLLDKHECPFDIKTFYRVDVVLSAVGKICRCLKAKAQDWQVDSWMELEDRMPQDYIDRDRQYLHKLLAYVLKGTENGLDDELLNQWQPIKCSHEEDMRSLGIEVIAEDVLLFKRLLGQGGYGAVHEAVWNSKTVAVKKPLNESGDLPIEMFANTVKEVMVHAKARHSNVVQVHATTPSGWLVMELADKDLRALCRGKGLDWCSARNVLLQATKGLCHLHSLDPAVVHSDVKTSNILVFGEKPSNCTVKVADFGLAVLAGNSRSRSARLGGGTLEWMAPELFTAKPTTTSSDVYSVGVVMYEVLTGEHPYGTDKMDPLCRLPEVMLFKKVYEGAEPCKVGPEHCPGDMQAFMKRCISVDPSKRPSMGEIVEHLQRLPMHWKFACQLADENQLHTQQKSSERYGPVSMTFNLKLERLDISDVQCNTELLSSWMRAAQKLLMGYMKYFNVYDVAVEIKEVQPGSAVFPIQIEFPDSRSAELFKQQIHEDSALLFQADLELLLQQPRLELGLHSECYIADDQVSELEGKVHQVISEISRVVEMKYNCQLMNFLQTEIGRLARCSLRLPNQLAMPNWKDDAAVVLHNLKFALSLLKQHTFIDINNLHKTTDTQLAVERILGNISSFASKWGFHDTEHLHAAVPAKLVQRDREIMQQCLGYVFAGNPWSLEALATTHRREWETVRQCCSEKRQKLDAIADEDVKWQNVIAEDVHLAVWRETPVAVQQVIPESQNGMDLEGYLKFYTWTLSRTILDPEHVVRSLGVTRSGAVLMELADSNISHWCAAQPRTSGKGNDVATKVRVLLQAAKAVRAVHRLGIIYGDLKSSKFLVFKKSGSDVVVKIAQLKLTEPWERGEGPSWTGHWIAKELCEGSVPSRASDVFSFGMIMYEIMMQGLPYGHEAMEAQIVDLKLKGLDPCMVPKDARGEWPNGFLEMMEMCCSSEPGRRPSMEMVCSSLEALSITLKGVFSAALASDGALSWHVPPPVEEDGIIISKTSQSVEFGVVTPEEVIKARPVDFSHAYKGCRMALSCAAHDHFVKFVKQLLCGLGEEARDQWLPVVLDIARSAAKCLDLSAARTTWIGDLREYVKVECVPGMSEPKESHVIHGVVLRKNRASCRMQSKLSNPRLLLLSGPLEFETSATTRLQLKSAYLSRGKEYLDAVASKIVSCRPNVVLVEKNVARAAIKKIDEEGITLVYNVQLPQLEMLAQCTGAEVVNLRSISEVKQSSLGRCEEFVLMEVIQKPTAVEGRMKRTVLPPLMIFKGCQVSLVCTAVLYGDTMEQLNKLSQVVKQSIIVAYHMRLELAFLADELSVASSAMAAVAEGFPVDAGLDLWRGIGHELVCKSVRGVAKWRSRRPIHSLSPHVSGWWASEARHHISQSKDYVTPVFVGHKHTVAEGQDATGWDEDSANPWGDKSDSVCDERSNMTEEKRSKAAEKSEQGGEWRPKRSMRMSKPSLSTGSQRALQGGGQGEAKSPECRPLAEGANADGMAMGDGQVMWMCEQVGDSGEASASGRVRSKVLHVMEESLRFTSSIAIRNHRRGLMCEPHHLHSIDFYDSDTDWPLSRFLMSIAADSEKHCPHGCWGGNSSHVRTFLHGGMRITLSVVSLPPHEALQNSGQVWFWARPKGLSRQPLTSVRRVPLSPDAMRLSFGAFLDLSCNSNFLQVFNRQLHLEFVRYFGYGRTVVCVYQDRFQPYELHIPPWNLCYNNDNQLLWIIECGNELMQEANEAYTAVEKALQVSQEQAGDGQASRESYVPNAIVKDVHQEHSEFTEKLTRVIRHARKGGVDERSSLVNFGEVLLDCALELNGLRKDLAVNILAWAKFLSNPTQHPLTVEDGGLEAIETGSSGGEKSVRASTPEGERLAASHRPGSADGRLESSNDQPAGSQESEEDEGGWVPLQSHFAEASFLIRPFSPDGVGIDQGPRHIRSGAADPFFPREEPLVHQLNRRLVFGCPSSGLAIGVDGDPNGASEPVLDSPRKLQALEVKLNNSAPLLSRPRAHKSSEPGMVPLSVSQVFPNGRSLISDGQSTSRGDEFVIPVFDDEPGSIIAHVLASNSFRKKLQQHVVDLQALQCPAGQRAESPPDERRGGWGEKPPVDCPQWAGCWASGPQAAPRVLFSDAVYWSPAHIEQSFEDDELETLPLSKARFDVMAYFAPQFAQLRSRCVQGGETSFIVSLSRCKM</sequence>
<feature type="domain" description="Protein kinase" evidence="8">
    <location>
        <begin position="706"/>
        <end position="1018"/>
    </location>
</feature>
<keyword evidence="2" id="KW-0808">Transferase</keyword>
<feature type="region of interest" description="Disordered" evidence="7">
    <location>
        <begin position="1899"/>
        <end position="1954"/>
    </location>
</feature>
<feature type="compositionally biased region" description="Basic and acidic residues" evidence="7">
    <location>
        <begin position="2141"/>
        <end position="2150"/>
    </location>
</feature>
<dbReference type="PROSITE" id="PS00108">
    <property type="entry name" value="PROTEIN_KINASE_ST"/>
    <property type="match status" value="1"/>
</dbReference>
<dbReference type="Gene3D" id="1.10.510.10">
    <property type="entry name" value="Transferase(Phosphotransferase) domain 1"/>
    <property type="match status" value="2"/>
</dbReference>
<proteinExistence type="predicted"/>
<dbReference type="Gene3D" id="3.30.200.20">
    <property type="entry name" value="Phosphorylase Kinase, domain 1"/>
    <property type="match status" value="1"/>
</dbReference>
<organism evidence="9 10">
    <name type="scientific">Ostreobium quekettii</name>
    <dbReference type="NCBI Taxonomy" id="121088"/>
    <lineage>
        <taxon>Eukaryota</taxon>
        <taxon>Viridiplantae</taxon>
        <taxon>Chlorophyta</taxon>
        <taxon>core chlorophytes</taxon>
        <taxon>Ulvophyceae</taxon>
        <taxon>TCBD clade</taxon>
        <taxon>Bryopsidales</taxon>
        <taxon>Ostreobineae</taxon>
        <taxon>Ostreobiaceae</taxon>
        <taxon>Ostreobium</taxon>
    </lineage>
</organism>
<dbReference type="GO" id="GO:0000285">
    <property type="term" value="F:1-phosphatidylinositol-3-phosphate 5-kinase activity"/>
    <property type="evidence" value="ECO:0007669"/>
    <property type="project" value="TreeGrafter"/>
</dbReference>
<keyword evidence="10" id="KW-1185">Reference proteome</keyword>
<feature type="region of interest" description="Disordered" evidence="7">
    <location>
        <begin position="2134"/>
        <end position="2153"/>
    </location>
</feature>
<dbReference type="PROSITE" id="PS00107">
    <property type="entry name" value="PROTEIN_KINASE_ATP"/>
    <property type="match status" value="1"/>
</dbReference>
<feature type="compositionally biased region" description="Polar residues" evidence="7">
    <location>
        <begin position="1936"/>
        <end position="1946"/>
    </location>
</feature>
<dbReference type="InterPro" id="IPR017441">
    <property type="entry name" value="Protein_kinase_ATP_BS"/>
</dbReference>